<dbReference type="PaxDb" id="9796-ENSECAP00000001476"/>
<feature type="transmembrane region" description="Helical" evidence="11">
    <location>
        <begin position="211"/>
        <end position="233"/>
    </location>
</feature>
<reference evidence="13 14" key="1">
    <citation type="journal article" date="2009" name="Science">
        <title>Genome sequence, comparative analysis, and population genetics of the domestic horse.</title>
        <authorList>
            <consortium name="Broad Institute Genome Sequencing Platform"/>
            <consortium name="Broad Institute Whole Genome Assembly Team"/>
            <person name="Wade C.M."/>
            <person name="Giulotto E."/>
            <person name="Sigurdsson S."/>
            <person name="Zoli M."/>
            <person name="Gnerre S."/>
            <person name="Imsland F."/>
            <person name="Lear T.L."/>
            <person name="Adelson D.L."/>
            <person name="Bailey E."/>
            <person name="Bellone R.R."/>
            <person name="Bloecker H."/>
            <person name="Distl O."/>
            <person name="Edgar R.C."/>
            <person name="Garber M."/>
            <person name="Leeb T."/>
            <person name="Mauceli E."/>
            <person name="MacLeod J.N."/>
            <person name="Penedo M.C.T."/>
            <person name="Raison J.M."/>
            <person name="Sharpe T."/>
            <person name="Vogel J."/>
            <person name="Andersson L."/>
            <person name="Antczak D.F."/>
            <person name="Biagi T."/>
            <person name="Binns M.M."/>
            <person name="Chowdhary B.P."/>
            <person name="Coleman S.J."/>
            <person name="Della Valle G."/>
            <person name="Fryc S."/>
            <person name="Guerin G."/>
            <person name="Hasegawa T."/>
            <person name="Hill E.W."/>
            <person name="Jurka J."/>
            <person name="Kiialainen A."/>
            <person name="Lindgren G."/>
            <person name="Liu J."/>
            <person name="Magnani E."/>
            <person name="Mickelson J.R."/>
            <person name="Murray J."/>
            <person name="Nergadze S.G."/>
            <person name="Onofrio R."/>
            <person name="Pedroni S."/>
            <person name="Piras M.F."/>
            <person name="Raudsepp T."/>
            <person name="Rocchi M."/>
            <person name="Roeed K.H."/>
            <person name="Ryder O.A."/>
            <person name="Searle S."/>
            <person name="Skow L."/>
            <person name="Swinburne J.E."/>
            <person name="Syvaenen A.C."/>
            <person name="Tozaki T."/>
            <person name="Valberg S.J."/>
            <person name="Vaudin M."/>
            <person name="White J.R."/>
            <person name="Zody M.C."/>
            <person name="Lander E.S."/>
            <person name="Lindblad-Toh K."/>
        </authorList>
    </citation>
    <scope>NUCLEOTIDE SEQUENCE [LARGE SCALE GENOMIC DNA]</scope>
    <source>
        <strain evidence="13 14">Thoroughbred</strain>
    </source>
</reference>
<keyword evidence="4 11" id="KW-0812">Transmembrane</keyword>
<dbReference type="Ensembl" id="ENSECAT00000002074.4">
    <property type="protein sequence ID" value="ENSECAP00000001476.4"/>
    <property type="gene ID" value="ENSECAG00000002246.4"/>
</dbReference>
<evidence type="ECO:0000256" key="4">
    <source>
        <dbReference type="ARBA" id="ARBA00022692"/>
    </source>
</evidence>
<dbReference type="Pfam" id="PF13853">
    <property type="entry name" value="7tm_4"/>
    <property type="match status" value="1"/>
</dbReference>
<feature type="transmembrane region" description="Helical" evidence="11">
    <location>
        <begin position="245"/>
        <end position="268"/>
    </location>
</feature>
<reference evidence="13" key="3">
    <citation type="submission" date="2025-09" db="UniProtKB">
        <authorList>
            <consortium name="Ensembl"/>
        </authorList>
    </citation>
    <scope>IDENTIFICATION</scope>
    <source>
        <strain evidence="13">Thoroughbred</strain>
    </source>
</reference>
<evidence type="ECO:0000256" key="11">
    <source>
        <dbReference type="SAM" id="Phobius"/>
    </source>
</evidence>
<dbReference type="InterPro" id="IPR000276">
    <property type="entry name" value="GPCR_Rhodpsn"/>
</dbReference>
<comment type="function">
    <text evidence="1">Putative odorant or sperm cell receptor.</text>
</comment>
<dbReference type="InParanoid" id="F6VYC0"/>
<evidence type="ECO:0000256" key="8">
    <source>
        <dbReference type="ARBA" id="ARBA00023136"/>
    </source>
</evidence>
<dbReference type="CDD" id="cd15417">
    <property type="entry name" value="7tmA_OR5A1-like"/>
    <property type="match status" value="1"/>
</dbReference>
<dbReference type="FunFam" id="1.20.1070.10:FF:000003">
    <property type="entry name" value="Olfactory receptor"/>
    <property type="match status" value="1"/>
</dbReference>
<proteinExistence type="predicted"/>
<evidence type="ECO:0000259" key="12">
    <source>
        <dbReference type="PROSITE" id="PS50262"/>
    </source>
</evidence>
<dbReference type="GeneID" id="111771879"/>
<dbReference type="Gene3D" id="1.20.1070.10">
    <property type="entry name" value="Rhodopsin 7-helix transmembrane proteins"/>
    <property type="match status" value="1"/>
</dbReference>
<evidence type="ECO:0000313" key="14">
    <source>
        <dbReference type="Proteomes" id="UP000002281"/>
    </source>
</evidence>
<name>F6VYC0_HORSE</name>
<keyword evidence="6 11" id="KW-1133">Transmembrane helix</keyword>
<feature type="transmembrane region" description="Helical" evidence="11">
    <location>
        <begin position="33"/>
        <end position="55"/>
    </location>
</feature>
<dbReference type="InterPro" id="IPR050516">
    <property type="entry name" value="Olfactory_GPCR"/>
</dbReference>
<accession>F6VYC0</accession>
<dbReference type="GO" id="GO:0004984">
    <property type="term" value="F:olfactory receptor activity"/>
    <property type="evidence" value="ECO:0000318"/>
    <property type="project" value="GO_Central"/>
</dbReference>
<dbReference type="PRINTS" id="PR00245">
    <property type="entry name" value="OLFACTORYR"/>
</dbReference>
<keyword evidence="5" id="KW-0716">Sensory transduction</keyword>
<keyword evidence="8 11" id="KW-0472">Membrane</keyword>
<evidence type="ECO:0000256" key="5">
    <source>
        <dbReference type="ARBA" id="ARBA00022725"/>
    </source>
</evidence>
<keyword evidence="5" id="KW-0552">Olfaction</keyword>
<dbReference type="Bgee" id="ENSECAG00000002246">
    <property type="expression patterns" value="Expressed in brainstem and 3 other cell types or tissues"/>
</dbReference>
<dbReference type="Proteomes" id="UP000002281">
    <property type="component" value="Unplaced"/>
</dbReference>
<keyword evidence="9" id="KW-0675">Receptor</keyword>
<evidence type="ECO:0000256" key="7">
    <source>
        <dbReference type="ARBA" id="ARBA00023040"/>
    </source>
</evidence>
<protein>
    <submittedName>
        <fullName evidence="13">Olfactory receptor family 5 subfamily BB member 13</fullName>
    </submittedName>
</protein>
<dbReference type="InterPro" id="IPR000725">
    <property type="entry name" value="Olfact_rcpt"/>
</dbReference>
<dbReference type="InterPro" id="IPR017452">
    <property type="entry name" value="GPCR_Rhodpsn_7TM"/>
</dbReference>
<dbReference type="OrthoDB" id="9831186at2759"/>
<keyword evidence="7" id="KW-0297">G-protein coupled receptor</keyword>
<keyword evidence="10" id="KW-0807">Transducer</keyword>
<dbReference type="GO" id="GO:0005549">
    <property type="term" value="F:odorant binding"/>
    <property type="evidence" value="ECO:0000318"/>
    <property type="project" value="GO_Central"/>
</dbReference>
<comment type="subcellular location">
    <subcellularLocation>
        <location evidence="2">Cell membrane</location>
        <topology evidence="2">Multi-pass membrane protein</topology>
    </subcellularLocation>
</comment>
<evidence type="ECO:0000256" key="9">
    <source>
        <dbReference type="ARBA" id="ARBA00023170"/>
    </source>
</evidence>
<evidence type="ECO:0000256" key="2">
    <source>
        <dbReference type="ARBA" id="ARBA00004651"/>
    </source>
</evidence>
<reference evidence="13" key="2">
    <citation type="submission" date="2025-08" db="UniProtKB">
        <authorList>
            <consortium name="Ensembl"/>
        </authorList>
    </citation>
    <scope>IDENTIFICATION</scope>
    <source>
        <strain evidence="13">Thoroughbred</strain>
    </source>
</reference>
<evidence type="ECO:0000256" key="3">
    <source>
        <dbReference type="ARBA" id="ARBA00022475"/>
    </source>
</evidence>
<dbReference type="PANTHER" id="PTHR26452">
    <property type="entry name" value="OLFACTORY RECEPTOR"/>
    <property type="match status" value="1"/>
</dbReference>
<keyword evidence="3" id="KW-1003">Cell membrane</keyword>
<dbReference type="PROSITE" id="PS00237">
    <property type="entry name" value="G_PROTEIN_RECEP_F1_1"/>
    <property type="match status" value="1"/>
</dbReference>
<sequence>MTLTMSMERNRNETSVSTFVLLGLSDEKEVQRVLFPVFLGIYLMTLIWNLGLIIVIRMNSHLHTPMYFFLSFLSFLDICYSSSNSPRMLSDFLKDEKNISFIACATQYFIGCWMGQAECCILATMAYDRFVGIGRPLQYSSIMAPGLCHKLIAGAYGSGFLGSLVQTVSCFRLYYCGPNIIPNFYCDVTQIISLSCSDSYISQMILSLESILVGFGSFLVIILSHAITVASILKLSSIKGSAKVFNTCASHLVVVTIFYSTSLFMYLHPNSSHSKKQNKVLSVFYVILIPMLNPLSIVSGTRRSKRPSRG</sequence>
<dbReference type="AlphaFoldDB" id="F6VYC0"/>
<dbReference type="STRING" id="9796.ENSECAP00000001476"/>
<evidence type="ECO:0000256" key="6">
    <source>
        <dbReference type="ARBA" id="ARBA00022989"/>
    </source>
</evidence>
<feature type="transmembrane region" description="Helical" evidence="11">
    <location>
        <begin position="280"/>
        <end position="300"/>
    </location>
</feature>
<gene>
    <name evidence="13" type="primary">OR5BB17</name>
</gene>
<evidence type="ECO:0000256" key="1">
    <source>
        <dbReference type="ARBA" id="ARBA00003929"/>
    </source>
</evidence>
<keyword evidence="14" id="KW-1185">Reference proteome</keyword>
<dbReference type="GeneTree" id="ENSGT01150000286988"/>
<dbReference type="SUPFAM" id="SSF81321">
    <property type="entry name" value="Family A G protein-coupled receptor-like"/>
    <property type="match status" value="1"/>
</dbReference>
<dbReference type="GO" id="GO:0005886">
    <property type="term" value="C:plasma membrane"/>
    <property type="evidence" value="ECO:0007669"/>
    <property type="project" value="UniProtKB-SubCell"/>
</dbReference>
<evidence type="ECO:0000256" key="10">
    <source>
        <dbReference type="ARBA" id="ARBA00023224"/>
    </source>
</evidence>
<feature type="domain" description="G-protein coupled receptors family 1 profile" evidence="12">
    <location>
        <begin position="48"/>
        <end position="297"/>
    </location>
</feature>
<organism evidence="13 14">
    <name type="scientific">Equus caballus</name>
    <name type="common">Horse</name>
    <dbReference type="NCBI Taxonomy" id="9796"/>
    <lineage>
        <taxon>Eukaryota</taxon>
        <taxon>Metazoa</taxon>
        <taxon>Chordata</taxon>
        <taxon>Craniata</taxon>
        <taxon>Vertebrata</taxon>
        <taxon>Euteleostomi</taxon>
        <taxon>Mammalia</taxon>
        <taxon>Eutheria</taxon>
        <taxon>Laurasiatheria</taxon>
        <taxon>Perissodactyla</taxon>
        <taxon>Equidae</taxon>
        <taxon>Equus</taxon>
    </lineage>
</organism>
<dbReference type="PROSITE" id="PS50262">
    <property type="entry name" value="G_PROTEIN_RECEP_F1_2"/>
    <property type="match status" value="1"/>
</dbReference>
<dbReference type="GO" id="GO:0004930">
    <property type="term" value="F:G protein-coupled receptor activity"/>
    <property type="evidence" value="ECO:0007669"/>
    <property type="project" value="UniProtKB-KW"/>
</dbReference>
<dbReference type="HOGENOM" id="CLU_012526_8_0_1"/>
<dbReference type="RefSeq" id="NP_001378730.1">
    <property type="nucleotide sequence ID" value="NM_001391801.1"/>
</dbReference>
<evidence type="ECO:0000313" key="13">
    <source>
        <dbReference type="Ensembl" id="ENSECAP00000001476.4"/>
    </source>
</evidence>